<reference evidence="3 4" key="2">
    <citation type="submission" date="2018-11" db="EMBL/GenBank/DDBJ databases">
        <authorList>
            <consortium name="Pathogen Informatics"/>
        </authorList>
    </citation>
    <scope>NUCLEOTIDE SEQUENCE [LARGE SCALE GENOMIC DNA]</scope>
</reference>
<feature type="chain" id="PRO_5043073680" description="Carboxypeptidase" evidence="2">
    <location>
        <begin position="20"/>
        <end position="503"/>
    </location>
</feature>
<evidence type="ECO:0000313" key="3">
    <source>
        <dbReference type="EMBL" id="VDL72066.1"/>
    </source>
</evidence>
<comment type="similarity">
    <text evidence="1 2">Belongs to the peptidase S10 family.</text>
</comment>
<dbReference type="OMA" id="LYENIYA"/>
<keyword evidence="2" id="KW-0645">Protease</keyword>
<dbReference type="PRINTS" id="PR00724">
    <property type="entry name" value="CRBOXYPTASEC"/>
</dbReference>
<organism evidence="5">
    <name type="scientific">Nippostrongylus brasiliensis</name>
    <name type="common">Rat hookworm</name>
    <dbReference type="NCBI Taxonomy" id="27835"/>
    <lineage>
        <taxon>Eukaryota</taxon>
        <taxon>Metazoa</taxon>
        <taxon>Ecdysozoa</taxon>
        <taxon>Nematoda</taxon>
        <taxon>Chromadorea</taxon>
        <taxon>Rhabditida</taxon>
        <taxon>Rhabditina</taxon>
        <taxon>Rhabditomorpha</taxon>
        <taxon>Strongyloidea</taxon>
        <taxon>Heligmosomidae</taxon>
        <taxon>Nippostrongylus</taxon>
    </lineage>
</organism>
<reference evidence="5" key="1">
    <citation type="submission" date="2016-04" db="UniProtKB">
        <authorList>
            <consortium name="WormBaseParasite"/>
        </authorList>
    </citation>
    <scope>IDENTIFICATION</scope>
</reference>
<protein>
    <recommendedName>
        <fullName evidence="2">Carboxypeptidase</fullName>
        <ecNumber evidence="2">3.4.16.-</ecNumber>
    </recommendedName>
</protein>
<dbReference type="InterPro" id="IPR018202">
    <property type="entry name" value="Ser_caboxypep_ser_AS"/>
</dbReference>
<evidence type="ECO:0000256" key="1">
    <source>
        <dbReference type="ARBA" id="ARBA00009431"/>
    </source>
</evidence>
<keyword evidence="4" id="KW-1185">Reference proteome</keyword>
<name>A0A158QYH0_NIPBR</name>
<dbReference type="Pfam" id="PF00450">
    <property type="entry name" value="Peptidase_S10"/>
    <property type="match status" value="2"/>
</dbReference>
<dbReference type="SUPFAM" id="SSF53474">
    <property type="entry name" value="alpha/beta-Hydrolases"/>
    <property type="match status" value="1"/>
</dbReference>
<dbReference type="Proteomes" id="UP000271162">
    <property type="component" value="Unassembled WGS sequence"/>
</dbReference>
<gene>
    <name evidence="3" type="ORF">NBR_LOCUS8477</name>
</gene>
<dbReference type="InterPro" id="IPR001563">
    <property type="entry name" value="Peptidase_S10"/>
</dbReference>
<keyword evidence="2" id="KW-0121">Carboxypeptidase</keyword>
<proteinExistence type="inferred from homology"/>
<dbReference type="GO" id="GO:0006508">
    <property type="term" value="P:proteolysis"/>
    <property type="evidence" value="ECO:0007669"/>
    <property type="project" value="UniProtKB-KW"/>
</dbReference>
<dbReference type="PANTHER" id="PTHR11802:SF70">
    <property type="entry name" value="SERINE CARBOXYPEPTIDASE CTSA-3.1"/>
    <property type="match status" value="1"/>
</dbReference>
<evidence type="ECO:0000313" key="5">
    <source>
        <dbReference type="WBParaSite" id="NBR_0000847601-mRNA-1"/>
    </source>
</evidence>
<dbReference type="EMBL" id="UYSL01020011">
    <property type="protein sequence ID" value="VDL72066.1"/>
    <property type="molecule type" value="Genomic_DNA"/>
</dbReference>
<evidence type="ECO:0000313" key="4">
    <source>
        <dbReference type="Proteomes" id="UP000271162"/>
    </source>
</evidence>
<dbReference type="InterPro" id="IPR029058">
    <property type="entry name" value="AB_hydrolase_fold"/>
</dbReference>
<accession>A0A158QYH0</accession>
<keyword evidence="2" id="KW-0378">Hydrolase</keyword>
<dbReference type="WBParaSite" id="NBR_0000847601-mRNA-1">
    <property type="protein sequence ID" value="NBR_0000847601-mRNA-1"/>
    <property type="gene ID" value="NBR_0000847601"/>
</dbReference>
<dbReference type="STRING" id="27835.A0A158QYH0"/>
<dbReference type="Gene3D" id="3.40.50.1820">
    <property type="entry name" value="alpha/beta hydrolase"/>
    <property type="match status" value="1"/>
</dbReference>
<evidence type="ECO:0000256" key="2">
    <source>
        <dbReference type="RuleBase" id="RU361156"/>
    </source>
</evidence>
<dbReference type="PANTHER" id="PTHR11802">
    <property type="entry name" value="SERINE PROTEASE FAMILY S10 SERINE CARBOXYPEPTIDASE"/>
    <property type="match status" value="1"/>
</dbReference>
<keyword evidence="2" id="KW-0732">Signal</keyword>
<dbReference type="PROSITE" id="PS00131">
    <property type="entry name" value="CARBOXYPEPT_SER_SER"/>
    <property type="match status" value="1"/>
</dbReference>
<dbReference type="AlphaFoldDB" id="A0A158QYH0"/>
<feature type="signal peptide" evidence="2">
    <location>
        <begin position="1"/>
        <end position="19"/>
    </location>
</feature>
<dbReference type="GO" id="GO:0004185">
    <property type="term" value="F:serine-type carboxypeptidase activity"/>
    <property type="evidence" value="ECO:0007669"/>
    <property type="project" value="UniProtKB-UniRule"/>
</dbReference>
<dbReference type="EC" id="3.4.16.-" evidence="2"/>
<sequence>MKARIVASLLALCTTTVWAIGKADITYLPGLQFQTNFDTYSGYLNANANGTWQMHYMLTESRSNPATDPLLVWFNGGPGCSSYVGLFEELGPFYVNFDGQTLYENIYAWNTKANVLYLESPIGVGFSYDTERDSYSTANDDQTASQNYMALKDFFNRVQPQYLNRTFFLSGESYAGVYIPMLSKLLVQGINSNDFPNHKFQGAAIGNGFMHVQHLMNSIVLWSAFHGRVQLDDWDRIKVVCKTGTETDVERYDFTQFMVSPNGMDFYGDNTTECGRLIEPLITRDGFNGYDFDSYNYYQDCYQSSYDIPSDAKRRTERGRRRRRMTEPMDTAMLYTSRMRGEISKVESISGTIATQFQTADFRFLIYNGDVDTACNYLGDSWFMRDVAKDNNLKGGDRIPWFFSENNQVAGFVQRYSGKSGKGVNLSMDVMTVKGAGHMVPNDRPGPSVQMITNFMFPQNNGVNYTSTANTNPQPDFSPLLPQSASGFKMIAVILTMLMMELM</sequence>